<dbReference type="NCBIfam" id="NF003406">
    <property type="entry name" value="PRK04761.1"/>
    <property type="match status" value="1"/>
</dbReference>
<comment type="similarity">
    <text evidence="6">Belongs to the NAD kinase family.</text>
</comment>
<evidence type="ECO:0000256" key="6">
    <source>
        <dbReference type="HAMAP-Rule" id="MF_00361"/>
    </source>
</evidence>
<feature type="binding site" evidence="6">
    <location>
        <position position="154"/>
    </location>
    <ligand>
        <name>NAD(+)</name>
        <dbReference type="ChEBI" id="CHEBI:57540"/>
    </ligand>
</feature>
<gene>
    <name evidence="6" type="primary">nadK</name>
    <name evidence="7" type="ORF">AB6M95_10705</name>
</gene>
<dbReference type="RefSeq" id="WP_371386741.1">
    <property type="nucleotide sequence ID" value="NZ_JBGLYH010000027.1"/>
</dbReference>
<feature type="binding site" evidence="6">
    <location>
        <position position="146"/>
    </location>
    <ligand>
        <name>NAD(+)</name>
        <dbReference type="ChEBI" id="CHEBI:57540"/>
    </ligand>
</feature>
<dbReference type="EMBL" id="JBGLYH010000027">
    <property type="protein sequence ID" value="MEZ7197220.1"/>
    <property type="molecule type" value="Genomic_DNA"/>
</dbReference>
<evidence type="ECO:0000313" key="7">
    <source>
        <dbReference type="EMBL" id="MEZ7197220.1"/>
    </source>
</evidence>
<evidence type="ECO:0000313" key="8">
    <source>
        <dbReference type="Proteomes" id="UP001568698"/>
    </source>
</evidence>
<keyword evidence="6" id="KW-0547">Nucleotide-binding</keyword>
<accession>A0ABV4K3K2</accession>
<dbReference type="SUPFAM" id="SSF111331">
    <property type="entry name" value="NAD kinase/diacylglycerol kinase-like"/>
    <property type="match status" value="1"/>
</dbReference>
<reference evidence="7 8" key="1">
    <citation type="submission" date="2024-08" db="EMBL/GenBank/DDBJ databases">
        <title>Sulfate-reducing bacteria isolated from formation water of the oil field in Kazakhstan and description of Pseudodesulfovibrio sp.</title>
        <authorList>
            <person name="Bidzhieva S.K."/>
            <person name="Tourova T.P."/>
            <person name="Grouzdev D.S."/>
            <person name="Beletsky A.V."/>
            <person name="Sokolova D.S."/>
            <person name="Samigullina S.R."/>
            <person name="Poltaraus A.B."/>
            <person name="Avtukh A.N."/>
            <person name="Tereshina V.M."/>
            <person name="Zhaparov N.S."/>
            <person name="Mardanov A.V."/>
            <person name="Nazina T.N."/>
        </authorList>
    </citation>
    <scope>NUCLEOTIDE SEQUENCE [LARGE SCALE GENOMIC DNA]</scope>
    <source>
        <strain evidence="7 8">9FUS</strain>
    </source>
</reference>
<dbReference type="InterPro" id="IPR017438">
    <property type="entry name" value="ATP-NAD_kinase_N"/>
</dbReference>
<dbReference type="Pfam" id="PF20143">
    <property type="entry name" value="NAD_kinase_C"/>
    <property type="match status" value="1"/>
</dbReference>
<evidence type="ECO:0000256" key="1">
    <source>
        <dbReference type="ARBA" id="ARBA00022679"/>
    </source>
</evidence>
<evidence type="ECO:0000256" key="3">
    <source>
        <dbReference type="ARBA" id="ARBA00022857"/>
    </source>
</evidence>
<comment type="subcellular location">
    <subcellularLocation>
        <location evidence="6">Cytoplasm</location>
    </subcellularLocation>
</comment>
<dbReference type="Gene3D" id="2.60.200.30">
    <property type="entry name" value="Probable inorganic polyphosphate/atp-NAD kinase, domain 2"/>
    <property type="match status" value="1"/>
</dbReference>
<dbReference type="Pfam" id="PF01513">
    <property type="entry name" value="NAD_kinase"/>
    <property type="match status" value="1"/>
</dbReference>
<dbReference type="InterPro" id="IPR016064">
    <property type="entry name" value="NAD/diacylglycerol_kinase_sf"/>
</dbReference>
<organism evidence="7 8">
    <name type="scientific">Pseudodesulfovibrio karagichevae</name>
    <dbReference type="NCBI Taxonomy" id="3239305"/>
    <lineage>
        <taxon>Bacteria</taxon>
        <taxon>Pseudomonadati</taxon>
        <taxon>Thermodesulfobacteriota</taxon>
        <taxon>Desulfovibrionia</taxon>
        <taxon>Desulfovibrionales</taxon>
        <taxon>Desulfovibrionaceae</taxon>
    </lineage>
</organism>
<comment type="caution">
    <text evidence="6">Lacks conserved residue(s) required for the propagation of feature annotation.</text>
</comment>
<feature type="binding site" evidence="6">
    <location>
        <position position="51"/>
    </location>
    <ligand>
        <name>NAD(+)</name>
        <dbReference type="ChEBI" id="CHEBI:57540"/>
    </ligand>
</feature>
<keyword evidence="3 6" id="KW-0521">NADP</keyword>
<comment type="function">
    <text evidence="6">Involved in the regulation of the intracellular balance of NAD and NADP, and is a key enzyme in the biosynthesis of NADP. Catalyzes specifically the phosphorylation on 2'-hydroxyl of the adenosine moiety of NAD to yield NADP.</text>
</comment>
<sequence>METTIRRIACVASKTSAARERLAVLEERYPLVPIDEADALVALGGDGFMLRTVHEFLDRDLPIYGMNCGTIGFLLNQYNPDNLIERINAAQEHLLNPLAMTATTIGGERISALAFNEVAMLRTSQQSAHIRLFINGRKRLDNLVCDGIMVATPAGSTAYNLSAHGPIIPLGSNVMALTPICPFRPRRWNGALLPNTADVEFDILWPGLRPVSATADFLEVRDVAHILVHEDHTHPARILFAPDHSLEERIFNEQFIH</sequence>
<dbReference type="InterPro" id="IPR002504">
    <property type="entry name" value="NADK"/>
</dbReference>
<evidence type="ECO:0000256" key="5">
    <source>
        <dbReference type="ARBA" id="ARBA00047925"/>
    </source>
</evidence>
<comment type="catalytic activity">
    <reaction evidence="5 6">
        <text>NAD(+) + ATP = ADP + NADP(+) + H(+)</text>
        <dbReference type="Rhea" id="RHEA:18629"/>
        <dbReference type="ChEBI" id="CHEBI:15378"/>
        <dbReference type="ChEBI" id="CHEBI:30616"/>
        <dbReference type="ChEBI" id="CHEBI:57540"/>
        <dbReference type="ChEBI" id="CHEBI:58349"/>
        <dbReference type="ChEBI" id="CHEBI:456216"/>
        <dbReference type="EC" id="2.7.1.23"/>
    </reaction>
</comment>
<comment type="caution">
    <text evidence="7">The sequence shown here is derived from an EMBL/GenBank/DDBJ whole genome shotgun (WGS) entry which is preliminary data.</text>
</comment>
<name>A0ABV4K3K2_9BACT</name>
<dbReference type="PANTHER" id="PTHR20275:SF0">
    <property type="entry name" value="NAD KINASE"/>
    <property type="match status" value="1"/>
</dbReference>
<feature type="binding site" evidence="6">
    <location>
        <begin position="116"/>
        <end position="117"/>
    </location>
    <ligand>
        <name>NAD(+)</name>
        <dbReference type="ChEBI" id="CHEBI:57540"/>
    </ligand>
</feature>
<dbReference type="PANTHER" id="PTHR20275">
    <property type="entry name" value="NAD KINASE"/>
    <property type="match status" value="1"/>
</dbReference>
<keyword evidence="6" id="KW-0067">ATP-binding</keyword>
<feature type="binding site" evidence="6">
    <location>
        <begin position="157"/>
        <end position="162"/>
    </location>
    <ligand>
        <name>NAD(+)</name>
        <dbReference type="ChEBI" id="CHEBI:57540"/>
    </ligand>
</feature>
<proteinExistence type="inferred from homology"/>
<evidence type="ECO:0000256" key="2">
    <source>
        <dbReference type="ARBA" id="ARBA00022777"/>
    </source>
</evidence>
<keyword evidence="2 6" id="KW-0418">Kinase</keyword>
<comment type="cofactor">
    <cofactor evidence="6">
        <name>a divalent metal cation</name>
        <dbReference type="ChEBI" id="CHEBI:60240"/>
    </cofactor>
</comment>
<dbReference type="GO" id="GO:0003951">
    <property type="term" value="F:NAD+ kinase activity"/>
    <property type="evidence" value="ECO:0007669"/>
    <property type="project" value="UniProtKB-EC"/>
</dbReference>
<dbReference type="Gene3D" id="3.40.50.10330">
    <property type="entry name" value="Probable inorganic polyphosphate/atp-NAD kinase, domain 1"/>
    <property type="match status" value="1"/>
</dbReference>
<dbReference type="HAMAP" id="MF_00361">
    <property type="entry name" value="NAD_kinase"/>
    <property type="match status" value="1"/>
</dbReference>
<protein>
    <recommendedName>
        <fullName evidence="6">NAD kinase</fullName>
        <ecNumber evidence="6">2.7.1.23</ecNumber>
    </recommendedName>
    <alternativeName>
        <fullName evidence="6">ATP-dependent NAD kinase</fullName>
    </alternativeName>
</protein>
<evidence type="ECO:0000256" key="4">
    <source>
        <dbReference type="ARBA" id="ARBA00023027"/>
    </source>
</evidence>
<dbReference type="InterPro" id="IPR017437">
    <property type="entry name" value="ATP-NAD_kinase_PpnK-typ_C"/>
</dbReference>
<keyword evidence="4 6" id="KW-0520">NAD</keyword>
<keyword evidence="1 6" id="KW-0808">Transferase</keyword>
<feature type="binding site" evidence="6">
    <location>
        <begin position="46"/>
        <end position="47"/>
    </location>
    <ligand>
        <name>NAD(+)</name>
        <dbReference type="ChEBI" id="CHEBI:57540"/>
    </ligand>
</feature>
<keyword evidence="6" id="KW-0963">Cytoplasm</keyword>
<dbReference type="EC" id="2.7.1.23" evidence="6"/>
<feature type="active site" description="Proton acceptor" evidence="6">
    <location>
        <position position="46"/>
    </location>
</feature>
<keyword evidence="8" id="KW-1185">Reference proteome</keyword>
<dbReference type="Proteomes" id="UP001568698">
    <property type="component" value="Unassembled WGS sequence"/>
</dbReference>